<evidence type="ECO:0000313" key="7">
    <source>
        <dbReference type="Proteomes" id="UP000002499"/>
    </source>
</evidence>
<keyword evidence="7" id="KW-1185">Reference proteome</keyword>
<accession>E9EHW7</accession>
<evidence type="ECO:0000256" key="1">
    <source>
        <dbReference type="ARBA" id="ARBA00001947"/>
    </source>
</evidence>
<evidence type="ECO:0000256" key="2">
    <source>
        <dbReference type="ARBA" id="ARBA00022723"/>
    </source>
</evidence>
<dbReference type="EMBL" id="GL698622">
    <property type="protein sequence ID" value="EFY84490.1"/>
    <property type="molecule type" value="Genomic_DNA"/>
</dbReference>
<organism evidence="7">
    <name type="scientific">Metarhizium acridum (strain CQMa 102)</name>
    <dbReference type="NCBI Taxonomy" id="655827"/>
    <lineage>
        <taxon>Eukaryota</taxon>
        <taxon>Fungi</taxon>
        <taxon>Dikarya</taxon>
        <taxon>Ascomycota</taxon>
        <taxon>Pezizomycotina</taxon>
        <taxon>Sordariomycetes</taxon>
        <taxon>Hypocreomycetidae</taxon>
        <taxon>Hypocreales</taxon>
        <taxon>Clavicipitaceae</taxon>
        <taxon>Metarhizium</taxon>
    </lineage>
</organism>
<gene>
    <name evidence="6" type="ORF">MAC_09465</name>
</gene>
<evidence type="ECO:0000259" key="5">
    <source>
        <dbReference type="Pfam" id="PF00107"/>
    </source>
</evidence>
<dbReference type="OrthoDB" id="1879366at2759"/>
<dbReference type="PANTHER" id="PTHR42940">
    <property type="entry name" value="ALCOHOL DEHYDROGENASE 1-RELATED"/>
    <property type="match status" value="1"/>
</dbReference>
<comment type="cofactor">
    <cofactor evidence="1">
        <name>Zn(2+)</name>
        <dbReference type="ChEBI" id="CHEBI:29105"/>
    </cofactor>
</comment>
<evidence type="ECO:0000256" key="4">
    <source>
        <dbReference type="ARBA" id="ARBA00023002"/>
    </source>
</evidence>
<proteinExistence type="predicted"/>
<dbReference type="Proteomes" id="UP000002499">
    <property type="component" value="Unassembled WGS sequence"/>
</dbReference>
<dbReference type="SUPFAM" id="SSF50129">
    <property type="entry name" value="GroES-like"/>
    <property type="match status" value="1"/>
</dbReference>
<dbReference type="InParanoid" id="E9EHW7"/>
<name>E9EHW7_METAQ</name>
<dbReference type="STRING" id="655827.E9EHW7"/>
<dbReference type="Gene3D" id="3.90.180.10">
    <property type="entry name" value="Medium-chain alcohol dehydrogenases, catalytic domain"/>
    <property type="match status" value="3"/>
</dbReference>
<evidence type="ECO:0000256" key="3">
    <source>
        <dbReference type="ARBA" id="ARBA00022833"/>
    </source>
</evidence>
<sequence length="221" mass="24051">MRAAQISEIVKKTVPEIQDNEVLVRVHAAGFRHSDLQVLQGQFEIGIREIVLACSTSHCAGCNLTRRTTKRLDPRFCDKRETAGFHHDGAFADYMVADPDTIVRLSPSLSMEQAARLMGPWTSERSIDLTNGEGVAATVVCTDAGAANDFALKILRVRGVMGALGLLANGWHFDSSAVVFKEITIRGTYVASRQAPERMMGVLQTAGVRSHATKVPFEGIP</sequence>
<reference evidence="6 7" key="1">
    <citation type="journal article" date="2011" name="PLoS Genet.">
        <title>Genome sequencing and comparative transcriptomics of the model entomopathogenic fungi Metarhizium anisopliae and M. acridum.</title>
        <authorList>
            <person name="Gao Q."/>
            <person name="Jin K."/>
            <person name="Ying S.H."/>
            <person name="Zhang Y."/>
            <person name="Xiao G."/>
            <person name="Shang Y."/>
            <person name="Duan Z."/>
            <person name="Hu X."/>
            <person name="Xie X.Q."/>
            <person name="Zhou G."/>
            <person name="Peng G."/>
            <person name="Luo Z."/>
            <person name="Huang W."/>
            <person name="Wang B."/>
            <person name="Fang W."/>
            <person name="Wang S."/>
            <person name="Zhong Y."/>
            <person name="Ma L.J."/>
            <person name="St Leger R.J."/>
            <person name="Zhao G.P."/>
            <person name="Pei Y."/>
            <person name="Feng M.G."/>
            <person name="Xia Y."/>
            <person name="Wang C."/>
        </authorList>
    </citation>
    <scope>NUCLEOTIDE SEQUENCE [LARGE SCALE GENOMIC DNA]</scope>
    <source>
        <strain evidence="6 7">CQMa 102</strain>
    </source>
</reference>
<feature type="domain" description="Alcohol dehydrogenase-like C-terminal" evidence="5">
    <location>
        <begin position="124"/>
        <end position="200"/>
    </location>
</feature>
<dbReference type="AlphaFoldDB" id="E9EHW7"/>
<dbReference type="PANTHER" id="PTHR42940:SF8">
    <property type="entry name" value="VACUOLAR PROTEIN SORTING-ASSOCIATED PROTEIN 11"/>
    <property type="match status" value="1"/>
</dbReference>
<keyword evidence="2" id="KW-0479">Metal-binding</keyword>
<keyword evidence="4" id="KW-0560">Oxidoreductase</keyword>
<protein>
    <submittedName>
        <fullName evidence="6">Alcohol dehydrogenase, putative</fullName>
    </submittedName>
</protein>
<dbReference type="GO" id="GO:0005737">
    <property type="term" value="C:cytoplasm"/>
    <property type="evidence" value="ECO:0007669"/>
    <property type="project" value="TreeGrafter"/>
</dbReference>
<dbReference type="GO" id="GO:0004022">
    <property type="term" value="F:alcohol dehydrogenase (NAD+) activity"/>
    <property type="evidence" value="ECO:0007669"/>
    <property type="project" value="TreeGrafter"/>
</dbReference>
<keyword evidence="3" id="KW-0862">Zinc</keyword>
<dbReference type="InterPro" id="IPR036291">
    <property type="entry name" value="NAD(P)-bd_dom_sf"/>
</dbReference>
<dbReference type="SUPFAM" id="SSF51735">
    <property type="entry name" value="NAD(P)-binding Rossmann-fold domains"/>
    <property type="match status" value="1"/>
</dbReference>
<dbReference type="InterPro" id="IPR011032">
    <property type="entry name" value="GroES-like_sf"/>
</dbReference>
<dbReference type="HOGENOM" id="CLU_1250928_0_0_1"/>
<dbReference type="Gene3D" id="3.40.50.720">
    <property type="entry name" value="NAD(P)-binding Rossmann-like Domain"/>
    <property type="match status" value="1"/>
</dbReference>
<dbReference type="InterPro" id="IPR013149">
    <property type="entry name" value="ADH-like_C"/>
</dbReference>
<dbReference type="eggNOG" id="KOG0023">
    <property type="taxonomic scope" value="Eukaryota"/>
</dbReference>
<evidence type="ECO:0000313" key="6">
    <source>
        <dbReference type="EMBL" id="EFY84490.1"/>
    </source>
</evidence>
<dbReference type="Pfam" id="PF00107">
    <property type="entry name" value="ADH_zinc_N"/>
    <property type="match status" value="1"/>
</dbReference>
<dbReference type="GO" id="GO:0046872">
    <property type="term" value="F:metal ion binding"/>
    <property type="evidence" value="ECO:0007669"/>
    <property type="project" value="UniProtKB-KW"/>
</dbReference>